<feature type="transmembrane region" description="Helical" evidence="1">
    <location>
        <begin position="23"/>
        <end position="45"/>
    </location>
</feature>
<protein>
    <submittedName>
        <fullName evidence="2">Uncharacterized protein</fullName>
    </submittedName>
</protein>
<keyword evidence="1" id="KW-0812">Transmembrane</keyword>
<dbReference type="KEGG" id="mmab:HQ865_18015"/>
<keyword evidence="3" id="KW-1185">Reference proteome</keyword>
<name>A0A7D4UC96_9SPHI</name>
<keyword evidence="1" id="KW-1133">Transmembrane helix</keyword>
<evidence type="ECO:0000313" key="3">
    <source>
        <dbReference type="Proteomes" id="UP000505355"/>
    </source>
</evidence>
<dbReference type="EMBL" id="CP054139">
    <property type="protein sequence ID" value="QKJ31578.1"/>
    <property type="molecule type" value="Genomic_DNA"/>
</dbReference>
<proteinExistence type="predicted"/>
<dbReference type="Proteomes" id="UP000505355">
    <property type="component" value="Chromosome"/>
</dbReference>
<dbReference type="AlphaFoldDB" id="A0A7D4UC96"/>
<accession>A0A7D4UC96</accession>
<reference evidence="2 3" key="1">
    <citation type="submission" date="2020-05" db="EMBL/GenBank/DDBJ databases">
        <title>Mucilaginibacter mali sp. nov.</title>
        <authorList>
            <person name="Kim H.S."/>
            <person name="Lee K.C."/>
            <person name="Suh M.K."/>
            <person name="Kim J.-S."/>
            <person name="Han K.-I."/>
            <person name="Eom M.K."/>
            <person name="Shin Y.K."/>
            <person name="Lee J.-S."/>
        </authorList>
    </citation>
    <scope>NUCLEOTIDE SEQUENCE [LARGE SCALE GENOMIC DNA]</scope>
    <source>
        <strain evidence="2 3">G2-14</strain>
    </source>
</reference>
<sequence>MEAIDIEKKQWWRKRRFHYNKGLVIAGITAFMLYAILGSLLIAPYDFDFEITLFTIVFQGIGYLFMMGVANLFYNLGYAIDKQYNTTNSEGFRISLYKKGYWFSFWLPFLIPVMVVIVYFVQYAGKPVPVILP</sequence>
<keyword evidence="1" id="KW-0472">Membrane</keyword>
<evidence type="ECO:0000256" key="1">
    <source>
        <dbReference type="SAM" id="Phobius"/>
    </source>
</evidence>
<organism evidence="2 3">
    <name type="scientific">Mucilaginibacter mali</name>
    <dbReference type="NCBI Taxonomy" id="2740462"/>
    <lineage>
        <taxon>Bacteria</taxon>
        <taxon>Pseudomonadati</taxon>
        <taxon>Bacteroidota</taxon>
        <taxon>Sphingobacteriia</taxon>
        <taxon>Sphingobacteriales</taxon>
        <taxon>Sphingobacteriaceae</taxon>
        <taxon>Mucilaginibacter</taxon>
    </lineage>
</organism>
<dbReference type="RefSeq" id="WP_173416237.1">
    <property type="nucleotide sequence ID" value="NZ_CP054139.1"/>
</dbReference>
<feature type="transmembrane region" description="Helical" evidence="1">
    <location>
        <begin position="101"/>
        <end position="124"/>
    </location>
</feature>
<feature type="transmembrane region" description="Helical" evidence="1">
    <location>
        <begin position="51"/>
        <end position="74"/>
    </location>
</feature>
<gene>
    <name evidence="2" type="ORF">HQ865_18015</name>
</gene>
<evidence type="ECO:0000313" key="2">
    <source>
        <dbReference type="EMBL" id="QKJ31578.1"/>
    </source>
</evidence>